<feature type="non-terminal residue" evidence="1">
    <location>
        <position position="34"/>
    </location>
</feature>
<proteinExistence type="predicted"/>
<keyword evidence="2" id="KW-1185">Reference proteome</keyword>
<dbReference type="Proteomes" id="UP001057375">
    <property type="component" value="Unassembled WGS sequence"/>
</dbReference>
<accession>A0ABQ5K4D2</accession>
<sequence>MSKYQPYPLLKTVPSEAGQKVSLGFALLHLWHKP</sequence>
<gene>
    <name evidence="1" type="ORF">ADUPG1_004554</name>
</gene>
<evidence type="ECO:0000313" key="1">
    <source>
        <dbReference type="EMBL" id="GKT23623.1"/>
    </source>
</evidence>
<dbReference type="EMBL" id="BQXS01006912">
    <property type="protein sequence ID" value="GKT23623.1"/>
    <property type="molecule type" value="Genomic_DNA"/>
</dbReference>
<protein>
    <submittedName>
        <fullName evidence="1">Uncharacterized protein</fullName>
    </submittedName>
</protein>
<evidence type="ECO:0000313" key="2">
    <source>
        <dbReference type="Proteomes" id="UP001057375"/>
    </source>
</evidence>
<comment type="caution">
    <text evidence="1">The sequence shown here is derived from an EMBL/GenBank/DDBJ whole genome shotgun (WGS) entry which is preliminary data.</text>
</comment>
<organism evidence="1 2">
    <name type="scientific">Aduncisulcus paluster</name>
    <dbReference type="NCBI Taxonomy" id="2918883"/>
    <lineage>
        <taxon>Eukaryota</taxon>
        <taxon>Metamonada</taxon>
        <taxon>Carpediemonas-like organisms</taxon>
        <taxon>Aduncisulcus</taxon>
    </lineage>
</organism>
<reference evidence="1" key="1">
    <citation type="submission" date="2022-03" db="EMBL/GenBank/DDBJ databases">
        <title>Draft genome sequence of Aduncisulcus paluster, a free-living microaerophilic Fornicata.</title>
        <authorList>
            <person name="Yuyama I."/>
            <person name="Kume K."/>
            <person name="Tamura T."/>
            <person name="Inagaki Y."/>
            <person name="Hashimoto T."/>
        </authorList>
    </citation>
    <scope>NUCLEOTIDE SEQUENCE</scope>
    <source>
        <strain evidence="1">NY0171</strain>
    </source>
</reference>
<name>A0ABQ5K4D2_9EUKA</name>